<keyword evidence="1" id="KW-1133">Transmembrane helix</keyword>
<accession>A0A6C0AEQ9</accession>
<feature type="transmembrane region" description="Helical" evidence="1">
    <location>
        <begin position="14"/>
        <end position="33"/>
    </location>
</feature>
<keyword evidence="1" id="KW-0472">Membrane</keyword>
<organism evidence="2">
    <name type="scientific">viral metagenome</name>
    <dbReference type="NCBI Taxonomy" id="1070528"/>
    <lineage>
        <taxon>unclassified sequences</taxon>
        <taxon>metagenomes</taxon>
        <taxon>organismal metagenomes</taxon>
    </lineage>
</organism>
<proteinExistence type="predicted"/>
<sequence length="34" mass="4521">MFSYIFLFSLEEYFFIYFSIFSRRIYFFIIFYFL</sequence>
<dbReference type="AlphaFoldDB" id="A0A6C0AEQ9"/>
<protein>
    <submittedName>
        <fullName evidence="2">Uncharacterized protein</fullName>
    </submittedName>
</protein>
<keyword evidence="1" id="KW-0812">Transmembrane</keyword>
<evidence type="ECO:0000313" key="2">
    <source>
        <dbReference type="EMBL" id="QHS77923.1"/>
    </source>
</evidence>
<name>A0A6C0AEQ9_9ZZZZ</name>
<evidence type="ECO:0000256" key="1">
    <source>
        <dbReference type="SAM" id="Phobius"/>
    </source>
</evidence>
<reference evidence="2" key="1">
    <citation type="journal article" date="2020" name="Nature">
        <title>Giant virus diversity and host interactions through global metagenomics.</title>
        <authorList>
            <person name="Schulz F."/>
            <person name="Roux S."/>
            <person name="Paez-Espino D."/>
            <person name="Jungbluth S."/>
            <person name="Walsh D.A."/>
            <person name="Denef V.J."/>
            <person name="McMahon K.D."/>
            <person name="Konstantinidis K.T."/>
            <person name="Eloe-Fadrosh E.A."/>
            <person name="Kyrpides N.C."/>
            <person name="Woyke T."/>
        </authorList>
    </citation>
    <scope>NUCLEOTIDE SEQUENCE</scope>
    <source>
        <strain evidence="2">GVMAG-S-1021933-23</strain>
    </source>
</reference>
<dbReference type="EMBL" id="MN740593">
    <property type="protein sequence ID" value="QHS77923.1"/>
    <property type="molecule type" value="Genomic_DNA"/>
</dbReference>